<protein>
    <submittedName>
        <fullName evidence="3 4">DEAD/DEAH box helicase</fullName>
    </submittedName>
</protein>
<dbReference type="InterPro" id="IPR027417">
    <property type="entry name" value="P-loop_NTPase"/>
</dbReference>
<dbReference type="CDD" id="cd18785">
    <property type="entry name" value="SF2_C"/>
    <property type="match status" value="1"/>
</dbReference>
<evidence type="ECO:0000313" key="4">
    <source>
        <dbReference type="EMBL" id="UGX89675.1"/>
    </source>
</evidence>
<reference evidence="4 5" key="3">
    <citation type="journal article" date="2022" name="Int. J. Syst. Evol. Microbiol.">
        <title>Strains of Bradyrhizobium barranii sp. nov. associated with legumes native to Canada are symbionts of soybeans and belong to different subspecies (subsp. barranii subsp. nov. and subsp. apii subsp. nov.) and symbiovars (sv. glycinearum and sv. septentrionale).</title>
        <authorList>
            <person name="Bromfield E.S.P."/>
            <person name="Cloutier S."/>
            <person name="Wasai-Hara S."/>
            <person name="Minamisawa K."/>
        </authorList>
    </citation>
    <scope>NUCLEOTIDE SEQUENCE [LARGE SCALE GENOMIC DNA]</scope>
    <source>
        <strain evidence="4 5">323S2</strain>
        <plasmid evidence="5">pBb323S2a</plasmid>
    </source>
</reference>
<gene>
    <name evidence="4" type="ORF">G6321_00000845</name>
    <name evidence="3" type="ORF">G6321_53745</name>
</gene>
<dbReference type="GO" id="GO:0004386">
    <property type="term" value="F:helicase activity"/>
    <property type="evidence" value="ECO:0007669"/>
    <property type="project" value="UniProtKB-KW"/>
</dbReference>
<dbReference type="Pfam" id="PF04851">
    <property type="entry name" value="ResIII"/>
    <property type="match status" value="1"/>
</dbReference>
<reference evidence="4 5" key="1">
    <citation type="journal article" date="2017" name="Syst. Appl. Microbiol.">
        <title>Soybeans inoculated with root zone soils of Canadian native legumes harbour diverse and novel Bradyrhizobium spp. that possess agricultural potential.</title>
        <authorList>
            <person name="Bromfield E.S.P."/>
            <person name="Cloutier S."/>
            <person name="Tambong J.T."/>
            <person name="Tran Thi T.V."/>
        </authorList>
    </citation>
    <scope>NUCLEOTIDE SEQUENCE [LARGE SCALE GENOMIC DNA]</scope>
    <source>
        <strain evidence="4 5">323S2</strain>
    </source>
</reference>
<dbReference type="InterPro" id="IPR054347">
    <property type="entry name" value="TOTE_primase"/>
</dbReference>
<dbReference type="SUPFAM" id="SSF52540">
    <property type="entry name" value="P-loop containing nucleoside triphosphate hydrolases"/>
    <property type="match status" value="2"/>
</dbReference>
<reference evidence="3" key="2">
    <citation type="submission" date="2020-06" db="EMBL/GenBank/DDBJ databases">
        <title>Whole Genome Sequence of Bradyrhizobium sp. Strain 323S2.</title>
        <authorList>
            <person name="Bromfield E.S.P."/>
        </authorList>
    </citation>
    <scope>NUCLEOTIDE SEQUENCE [LARGE SCALE GENOMIC DNA]</scope>
    <source>
        <strain evidence="3">323S2</strain>
    </source>
</reference>
<accession>A0A7Z0QLQ8</accession>
<proteinExistence type="predicted"/>
<dbReference type="InterPro" id="IPR014001">
    <property type="entry name" value="Helicase_ATP-bd"/>
</dbReference>
<keyword evidence="1" id="KW-0175">Coiled coil</keyword>
<dbReference type="AlphaFoldDB" id="A0A7Z0QLQ8"/>
<dbReference type="SMART" id="SM00487">
    <property type="entry name" value="DEXDc"/>
    <property type="match status" value="1"/>
</dbReference>
<dbReference type="Proteomes" id="UP000564836">
    <property type="component" value="Plasmid pBb323S2a"/>
</dbReference>
<keyword evidence="3" id="KW-0378">Hydrolase</keyword>
<evidence type="ECO:0000313" key="5">
    <source>
        <dbReference type="Proteomes" id="UP000564836"/>
    </source>
</evidence>
<evidence type="ECO:0000259" key="2">
    <source>
        <dbReference type="PROSITE" id="PS51192"/>
    </source>
</evidence>
<keyword evidence="3" id="KW-0547">Nucleotide-binding</keyword>
<dbReference type="GO" id="GO:0005524">
    <property type="term" value="F:ATP binding"/>
    <property type="evidence" value="ECO:0007669"/>
    <property type="project" value="InterPro"/>
</dbReference>
<dbReference type="GO" id="GO:0003677">
    <property type="term" value="F:DNA binding"/>
    <property type="evidence" value="ECO:0007669"/>
    <property type="project" value="InterPro"/>
</dbReference>
<dbReference type="PROSITE" id="PS51192">
    <property type="entry name" value="HELICASE_ATP_BIND_1"/>
    <property type="match status" value="1"/>
</dbReference>
<keyword evidence="3" id="KW-0347">Helicase</keyword>
<dbReference type="RefSeq" id="WP_166354116.1">
    <property type="nucleotide sequence ID" value="NZ_CP049700.1"/>
</dbReference>
<dbReference type="CDD" id="cd17926">
    <property type="entry name" value="DEXHc_RE"/>
    <property type="match status" value="1"/>
</dbReference>
<keyword evidence="3" id="KW-0067">ATP-binding</keyword>
<evidence type="ECO:0000256" key="1">
    <source>
        <dbReference type="SAM" id="Coils"/>
    </source>
</evidence>
<dbReference type="EMBL" id="JACBFH010000004">
    <property type="protein sequence ID" value="NYY96775.1"/>
    <property type="molecule type" value="Genomic_DNA"/>
</dbReference>
<dbReference type="Gene3D" id="3.40.50.300">
    <property type="entry name" value="P-loop containing nucleotide triphosphate hydrolases"/>
    <property type="match status" value="2"/>
</dbReference>
<dbReference type="PANTHER" id="PTHR47396:SF1">
    <property type="entry name" value="ATP-DEPENDENT HELICASE IRC3-RELATED"/>
    <property type="match status" value="1"/>
</dbReference>
<dbReference type="EMBL" id="CP088278">
    <property type="protein sequence ID" value="UGX89675.1"/>
    <property type="molecule type" value="Genomic_DNA"/>
</dbReference>
<dbReference type="Pfam" id="PF22548">
    <property type="entry name" value="AEP-TOTE"/>
    <property type="match status" value="1"/>
</dbReference>
<evidence type="ECO:0000313" key="3">
    <source>
        <dbReference type="EMBL" id="NYY96775.1"/>
    </source>
</evidence>
<feature type="coiled-coil region" evidence="1">
    <location>
        <begin position="25"/>
        <end position="52"/>
    </location>
</feature>
<keyword evidence="4" id="KW-0614">Plasmid</keyword>
<dbReference type="GO" id="GO:0005829">
    <property type="term" value="C:cytosol"/>
    <property type="evidence" value="ECO:0007669"/>
    <property type="project" value="TreeGrafter"/>
</dbReference>
<name>A0A7Z0QLQ8_9BRAD</name>
<feature type="domain" description="Helicase ATP-binding" evidence="2">
    <location>
        <begin position="473"/>
        <end position="623"/>
    </location>
</feature>
<geneLocation type="plasmid" evidence="4 5">
    <name>pBb323S2a</name>
</geneLocation>
<dbReference type="PANTHER" id="PTHR47396">
    <property type="entry name" value="TYPE I RESTRICTION ENZYME ECOKI R PROTEIN"/>
    <property type="match status" value="1"/>
</dbReference>
<dbReference type="GO" id="GO:0016787">
    <property type="term" value="F:hydrolase activity"/>
    <property type="evidence" value="ECO:0007669"/>
    <property type="project" value="InterPro"/>
</dbReference>
<sequence>MICRDLNGEEQAETLAGEGDTSEEIARIRRRLAALDAERLAFERELEALEQKLISDHQTAERTAFANAPVTNSSSSAEKIELFRRLFAGRHDVFPVRWENRKTGSSGYSPACSNEWAKGICGKPKVKCGQCPHQAFIPPSGDIVEKHLRGGDARSGDFVAGVYPLLQDETCWFLAADFDKDSWADDARALLNTCYTKGIAAALERSRSGNGGHVWIFFSEPVLARTARQMGSALITETMEKRPEIGFTSYDRFFPNQDTMPLGGFGNLIALPLQRKAREIGNSVFVDKELRPYDDQWAYLSSLPRLSPDVAVSIADEAELSGRVLGVRMPVDDEHADEPWKMSPSRRSAPRRIEAAIPQSIKIVVADQVYIDRTELPPALIAQLIRLAAFQNPEFYRAQAMRLPTFGKPRVVSCAELYAQHVALPRGCLEEAIDLIKSHGAVADLEDLREIGSALPANVSFQGELRRPQLKAFDVLVTHDNGVLAATTAFGKTVVGAALIAHRARNTLILVHRRELLDQWVERLRSFLQIDQKQIGVIGGGKRKPTGVIDVALIQSLVRKGEVADIVADYGHLVVDECHHLSAASFELVARRSKARYVVGLSATVARKDGHHPIIFMQCGPVRHRVDARVQAAERGIRHRARERSTQFELPAPLASAERPSMPAIYAALAQDSVRNDLIFDDVLKSLEAKRWPIVLTERKDHLDYLQKRFAPFVRNLVVLSGGMSAKDRKAAGVALNVPDNDERLILATGRYIGEGFDDSRLDTLFLTMPIAWKGTLAQYIGRLHREHNGKKDVLVVDYVDQTVPVLARMAAKRRAGYRALGYLIE</sequence>
<organism evidence="3">
    <name type="scientific">Bradyrhizobium barranii subsp. barranii</name>
    <dbReference type="NCBI Taxonomy" id="2823807"/>
    <lineage>
        <taxon>Bacteria</taxon>
        <taxon>Pseudomonadati</taxon>
        <taxon>Pseudomonadota</taxon>
        <taxon>Alphaproteobacteria</taxon>
        <taxon>Hyphomicrobiales</taxon>
        <taxon>Nitrobacteraceae</taxon>
        <taxon>Bradyrhizobium</taxon>
        <taxon>Bradyrhizobium barranii</taxon>
    </lineage>
</organism>
<dbReference type="InterPro" id="IPR050742">
    <property type="entry name" value="Helicase_Restrict-Modif_Enz"/>
</dbReference>
<dbReference type="InterPro" id="IPR006935">
    <property type="entry name" value="Helicase/UvrB_N"/>
</dbReference>